<sequence>MAKMSWKRGRTLGKGGFGFVSLASTAASDFHDQTLDGVHLPPLIAVKSCVFSRSDSLQEEREFLRLFQDSPHIIRCFGVSMTEEDQLVLYNLLLEYAASGSLADCLQNNYSGNGLPDDHQPAKTGKKKQKSYMSILRRPHQKRAFKRQPHIRGLIIEH</sequence>
<dbReference type="InterPro" id="IPR011009">
    <property type="entry name" value="Kinase-like_dom_sf"/>
</dbReference>
<proteinExistence type="predicted"/>
<accession>A0ABS8T9K1</accession>
<dbReference type="InterPro" id="IPR052751">
    <property type="entry name" value="Plant_MAPKKK"/>
</dbReference>
<evidence type="ECO:0000256" key="1">
    <source>
        <dbReference type="SAM" id="MobiDB-lite"/>
    </source>
</evidence>
<reference evidence="3 4" key="1">
    <citation type="journal article" date="2021" name="BMC Genomics">
        <title>Datura genome reveals duplications of psychoactive alkaloid biosynthetic genes and high mutation rate following tissue culture.</title>
        <authorList>
            <person name="Rajewski A."/>
            <person name="Carter-House D."/>
            <person name="Stajich J."/>
            <person name="Litt A."/>
        </authorList>
    </citation>
    <scope>NUCLEOTIDE SEQUENCE [LARGE SCALE GENOMIC DNA]</scope>
    <source>
        <strain evidence="3">AR-01</strain>
    </source>
</reference>
<evidence type="ECO:0000313" key="4">
    <source>
        <dbReference type="Proteomes" id="UP000823775"/>
    </source>
</evidence>
<dbReference type="SUPFAM" id="SSF56112">
    <property type="entry name" value="Protein kinase-like (PK-like)"/>
    <property type="match status" value="1"/>
</dbReference>
<organism evidence="3 4">
    <name type="scientific">Datura stramonium</name>
    <name type="common">Jimsonweed</name>
    <name type="synonym">Common thornapple</name>
    <dbReference type="NCBI Taxonomy" id="4076"/>
    <lineage>
        <taxon>Eukaryota</taxon>
        <taxon>Viridiplantae</taxon>
        <taxon>Streptophyta</taxon>
        <taxon>Embryophyta</taxon>
        <taxon>Tracheophyta</taxon>
        <taxon>Spermatophyta</taxon>
        <taxon>Magnoliopsida</taxon>
        <taxon>eudicotyledons</taxon>
        <taxon>Gunneridae</taxon>
        <taxon>Pentapetalae</taxon>
        <taxon>asterids</taxon>
        <taxon>lamiids</taxon>
        <taxon>Solanales</taxon>
        <taxon>Solanaceae</taxon>
        <taxon>Solanoideae</taxon>
        <taxon>Datureae</taxon>
        <taxon>Datura</taxon>
    </lineage>
</organism>
<keyword evidence="4" id="KW-1185">Reference proteome</keyword>
<comment type="caution">
    <text evidence="3">The sequence shown here is derived from an EMBL/GenBank/DDBJ whole genome shotgun (WGS) entry which is preliminary data.</text>
</comment>
<gene>
    <name evidence="3" type="ORF">HAX54_005471</name>
</gene>
<dbReference type="PANTHER" id="PTHR48011">
    <property type="entry name" value="CCR4-NOT TRANSCRIPTIONAL COMPLEX SUBUNIT CAF120-RELATED"/>
    <property type="match status" value="1"/>
</dbReference>
<evidence type="ECO:0000313" key="3">
    <source>
        <dbReference type="EMBL" id="MCD7467828.1"/>
    </source>
</evidence>
<dbReference type="PANTHER" id="PTHR48011:SF64">
    <property type="entry name" value="MITOGEN-ACTIVATED PROTEIN KINASE KINASE KINASE 3-LIKE"/>
    <property type="match status" value="1"/>
</dbReference>
<name>A0ABS8T9K1_DATST</name>
<dbReference type="PROSITE" id="PS50011">
    <property type="entry name" value="PROTEIN_KINASE_DOM"/>
    <property type="match status" value="1"/>
</dbReference>
<dbReference type="Gene3D" id="1.10.510.10">
    <property type="entry name" value="Transferase(Phosphotransferase) domain 1"/>
    <property type="match status" value="1"/>
</dbReference>
<dbReference type="InterPro" id="IPR000719">
    <property type="entry name" value="Prot_kinase_dom"/>
</dbReference>
<dbReference type="Pfam" id="PF07714">
    <property type="entry name" value="PK_Tyr_Ser-Thr"/>
    <property type="match status" value="1"/>
</dbReference>
<feature type="region of interest" description="Disordered" evidence="1">
    <location>
        <begin position="113"/>
        <end position="132"/>
    </location>
</feature>
<protein>
    <recommendedName>
        <fullName evidence="2">Protein kinase domain-containing protein</fullName>
    </recommendedName>
</protein>
<dbReference type="Proteomes" id="UP000823775">
    <property type="component" value="Unassembled WGS sequence"/>
</dbReference>
<dbReference type="InterPro" id="IPR001245">
    <property type="entry name" value="Ser-Thr/Tyr_kinase_cat_dom"/>
</dbReference>
<evidence type="ECO:0000259" key="2">
    <source>
        <dbReference type="PROSITE" id="PS50011"/>
    </source>
</evidence>
<dbReference type="EMBL" id="JACEIK010001273">
    <property type="protein sequence ID" value="MCD7467828.1"/>
    <property type="molecule type" value="Genomic_DNA"/>
</dbReference>
<feature type="domain" description="Protein kinase" evidence="2">
    <location>
        <begin position="6"/>
        <end position="158"/>
    </location>
</feature>